<reference evidence="13 14" key="1">
    <citation type="submission" date="2024-01" db="EMBL/GenBank/DDBJ databases">
        <title>The genome of the rayed Mediterranean limpet Patella caerulea (Linnaeus, 1758).</title>
        <authorList>
            <person name="Anh-Thu Weber A."/>
            <person name="Halstead-Nussloch G."/>
        </authorList>
    </citation>
    <scope>NUCLEOTIDE SEQUENCE [LARGE SCALE GENOMIC DNA]</scope>
    <source>
        <strain evidence="13">AATW-2023a</strain>
        <tissue evidence="13">Whole specimen</tissue>
    </source>
</reference>
<dbReference type="PANTHER" id="PTHR14605:SF1">
    <property type="entry name" value="TRANSMEMBRANE PROTEIN 231"/>
    <property type="match status" value="1"/>
</dbReference>
<dbReference type="GO" id="GO:0060170">
    <property type="term" value="C:ciliary membrane"/>
    <property type="evidence" value="ECO:0007669"/>
    <property type="project" value="UniProtKB-SubCell"/>
</dbReference>
<dbReference type="Pfam" id="PF10149">
    <property type="entry name" value="TM231"/>
    <property type="match status" value="1"/>
</dbReference>
<evidence type="ECO:0000256" key="8">
    <source>
        <dbReference type="ARBA" id="ARBA00023136"/>
    </source>
</evidence>
<evidence type="ECO:0000256" key="7">
    <source>
        <dbReference type="ARBA" id="ARBA00023069"/>
    </source>
</evidence>
<evidence type="ECO:0000256" key="6">
    <source>
        <dbReference type="ARBA" id="ARBA00022989"/>
    </source>
</evidence>
<gene>
    <name evidence="13" type="ORF">SNE40_012846</name>
</gene>
<evidence type="ECO:0000256" key="2">
    <source>
        <dbReference type="ARBA" id="ARBA00009082"/>
    </source>
</evidence>
<keyword evidence="6 12" id="KW-1133">Transmembrane helix</keyword>
<keyword evidence="5 12" id="KW-0812">Transmembrane</keyword>
<feature type="transmembrane region" description="Helical" evidence="12">
    <location>
        <begin position="23"/>
        <end position="43"/>
    </location>
</feature>
<evidence type="ECO:0000256" key="4">
    <source>
        <dbReference type="ARBA" id="ARBA00022475"/>
    </source>
</evidence>
<dbReference type="InterPro" id="IPR019306">
    <property type="entry name" value="TMEM231"/>
</dbReference>
<evidence type="ECO:0000256" key="1">
    <source>
        <dbReference type="ARBA" id="ARBA00004272"/>
    </source>
</evidence>
<evidence type="ECO:0000256" key="12">
    <source>
        <dbReference type="SAM" id="Phobius"/>
    </source>
</evidence>
<comment type="subcellular location">
    <subcellularLocation>
        <location evidence="1">Cell projection</location>
        <location evidence="1">Cilium membrane</location>
        <topology evidence="1">Multi-pass membrane protein</topology>
    </subcellularLocation>
</comment>
<keyword evidence="8 12" id="KW-0472">Membrane</keyword>
<keyword evidence="9" id="KW-0325">Glycoprotein</keyword>
<dbReference type="PANTHER" id="PTHR14605">
    <property type="entry name" value="CHST5 PROTEIN"/>
    <property type="match status" value="1"/>
</dbReference>
<evidence type="ECO:0000256" key="11">
    <source>
        <dbReference type="ARBA" id="ARBA00024803"/>
    </source>
</evidence>
<comment type="function">
    <text evidence="11">Transmembrane component of the tectonic-like complex, a complex localized at the transition zone of primary cilia and acting as a barrier that prevents diffusion of transmembrane proteins between the cilia and plasma membranes. Required for ciliogenesis and sonic hedgehog/SHH signaling.</text>
</comment>
<accession>A0AAN8JJH2</accession>
<keyword evidence="10" id="KW-0966">Cell projection</keyword>
<evidence type="ECO:0000256" key="5">
    <source>
        <dbReference type="ARBA" id="ARBA00022692"/>
    </source>
</evidence>
<evidence type="ECO:0000313" key="14">
    <source>
        <dbReference type="Proteomes" id="UP001347796"/>
    </source>
</evidence>
<dbReference type="Proteomes" id="UP001347796">
    <property type="component" value="Unassembled WGS sequence"/>
</dbReference>
<keyword evidence="7" id="KW-0969">Cilium</keyword>
<protein>
    <recommendedName>
        <fullName evidence="3">Transmembrane protein 231</fullName>
    </recommendedName>
</protein>
<evidence type="ECO:0000256" key="9">
    <source>
        <dbReference type="ARBA" id="ARBA00023180"/>
    </source>
</evidence>
<dbReference type="GO" id="GO:0032880">
    <property type="term" value="P:regulation of protein localization"/>
    <property type="evidence" value="ECO:0007669"/>
    <property type="project" value="TreeGrafter"/>
</dbReference>
<evidence type="ECO:0000256" key="10">
    <source>
        <dbReference type="ARBA" id="ARBA00023273"/>
    </source>
</evidence>
<dbReference type="GO" id="GO:0035869">
    <property type="term" value="C:ciliary transition zone"/>
    <property type="evidence" value="ECO:0007669"/>
    <property type="project" value="TreeGrafter"/>
</dbReference>
<keyword evidence="4" id="KW-1003">Cell membrane</keyword>
<dbReference type="AlphaFoldDB" id="A0AAN8JJH2"/>
<dbReference type="GO" id="GO:0060271">
    <property type="term" value="P:cilium assembly"/>
    <property type="evidence" value="ECO:0007669"/>
    <property type="project" value="TreeGrafter"/>
</dbReference>
<name>A0AAN8JJH2_PATCE</name>
<comment type="similarity">
    <text evidence="2">Belongs to the TMEM231 family.</text>
</comment>
<feature type="transmembrane region" description="Helical" evidence="12">
    <location>
        <begin position="260"/>
        <end position="282"/>
    </location>
</feature>
<sequence length="309" mass="36141">MAVFEIFSHPEVRRYKSTVCSKASLILFFIFILTFIPPLFVVYRSYGFWLKEAYYRELPDVTFKRDLMLVLELEGQGSYVTYSTYQKYNQLQQDQLRVPVIKAREEDVNGDGRNDKLLLDLEVPLNSENVVGVKLLLMFYYRLKKFSSFYMESLAYIEHESSRPGAQLEAFGDLKVQQKQPLGHKGLDVRYNGSLIDSSSSYAEAYLLSNILKTYSDRNVTTKLDDPYKLWTSGRGAGKPFQISVTINYPEDVFLYTPGFWYLIKWGWIQYVAVLIIFVYIFQQVKIFIFQNQLVLTLVDRPYKDTKTL</sequence>
<evidence type="ECO:0000313" key="13">
    <source>
        <dbReference type="EMBL" id="KAK6178000.1"/>
    </source>
</evidence>
<evidence type="ECO:0000256" key="3">
    <source>
        <dbReference type="ARBA" id="ARBA00015087"/>
    </source>
</evidence>
<proteinExistence type="inferred from homology"/>
<organism evidence="13 14">
    <name type="scientific">Patella caerulea</name>
    <name type="common">Rayed Mediterranean limpet</name>
    <dbReference type="NCBI Taxonomy" id="87958"/>
    <lineage>
        <taxon>Eukaryota</taxon>
        <taxon>Metazoa</taxon>
        <taxon>Spiralia</taxon>
        <taxon>Lophotrochozoa</taxon>
        <taxon>Mollusca</taxon>
        <taxon>Gastropoda</taxon>
        <taxon>Patellogastropoda</taxon>
        <taxon>Patelloidea</taxon>
        <taxon>Patellidae</taxon>
        <taxon>Patella</taxon>
    </lineage>
</organism>
<comment type="caution">
    <text evidence="13">The sequence shown here is derived from an EMBL/GenBank/DDBJ whole genome shotgun (WGS) entry which is preliminary data.</text>
</comment>
<keyword evidence="14" id="KW-1185">Reference proteome</keyword>
<dbReference type="EMBL" id="JAZGQO010000009">
    <property type="protein sequence ID" value="KAK6178000.1"/>
    <property type="molecule type" value="Genomic_DNA"/>
</dbReference>